<dbReference type="Pfam" id="PF05662">
    <property type="entry name" value="YadA_stalk"/>
    <property type="match status" value="9"/>
</dbReference>
<keyword evidence="11" id="KW-0175">Coiled coil</keyword>
<keyword evidence="5" id="KW-1134">Transmembrane beta strand</keyword>
<evidence type="ECO:0000259" key="12">
    <source>
        <dbReference type="Pfam" id="PF03895"/>
    </source>
</evidence>
<dbReference type="SUPFAM" id="SSF101967">
    <property type="entry name" value="Adhesin YadA, collagen-binding domain"/>
    <property type="match status" value="2"/>
</dbReference>
<dbReference type="Gene3D" id="1.20.5.170">
    <property type="match status" value="5"/>
</dbReference>
<dbReference type="InterPro" id="IPR005594">
    <property type="entry name" value="YadA_C"/>
</dbReference>
<protein>
    <submittedName>
        <fullName evidence="14">Vomp family autotransporter</fullName>
    </submittedName>
</protein>
<evidence type="ECO:0000256" key="11">
    <source>
        <dbReference type="SAM" id="Coils"/>
    </source>
</evidence>
<dbReference type="Gene3D" id="6.20.50.100">
    <property type="match status" value="1"/>
</dbReference>
<feature type="domain" description="Trimeric autotransporter adhesin YadA-like stalk" evidence="13">
    <location>
        <begin position="775"/>
        <end position="812"/>
    </location>
</feature>
<feature type="domain" description="Trimeric autotransporter adhesin YadA-like stalk" evidence="13">
    <location>
        <begin position="200"/>
        <end position="240"/>
    </location>
</feature>
<name>A0ABS7I3W2_9HYPH</name>
<dbReference type="Gene3D" id="6.10.250.2030">
    <property type="match status" value="2"/>
</dbReference>
<dbReference type="Gene3D" id="2.20.70.140">
    <property type="match status" value="1"/>
</dbReference>
<keyword evidence="4" id="KW-0813">Transport</keyword>
<evidence type="ECO:0000313" key="15">
    <source>
        <dbReference type="Proteomes" id="UP000746918"/>
    </source>
</evidence>
<feature type="domain" description="Trimeric autotransporter adhesin YadA-like stalk" evidence="13">
    <location>
        <begin position="905"/>
        <end position="942"/>
    </location>
</feature>
<evidence type="ECO:0000256" key="4">
    <source>
        <dbReference type="ARBA" id="ARBA00022448"/>
    </source>
</evidence>
<dbReference type="Gene3D" id="6.10.250.2040">
    <property type="match status" value="3"/>
</dbReference>
<feature type="domain" description="Trimeric autotransporter adhesin YadA-like stalk" evidence="13">
    <location>
        <begin position="314"/>
        <end position="342"/>
    </location>
</feature>
<dbReference type="Gene3D" id="3.30.1300.30">
    <property type="entry name" value="GSPII I/J protein-like"/>
    <property type="match status" value="1"/>
</dbReference>
<dbReference type="SUPFAM" id="SSF54523">
    <property type="entry name" value="Pili subunits"/>
    <property type="match status" value="1"/>
</dbReference>
<dbReference type="Gene3D" id="2.150.10.10">
    <property type="entry name" value="Serralysin-like metalloprotease, C-terminal"/>
    <property type="match status" value="1"/>
</dbReference>
<comment type="subcellular location">
    <subcellularLocation>
        <location evidence="2">Cell outer membrane</location>
    </subcellularLocation>
    <subcellularLocation>
        <location evidence="1">Cell surface</location>
    </subcellularLocation>
</comment>
<dbReference type="InterPro" id="IPR045584">
    <property type="entry name" value="Pilin-like"/>
</dbReference>
<reference evidence="14 15" key="1">
    <citation type="submission" date="2021-08" db="EMBL/GenBank/DDBJ databases">
        <title>Bartonella raoulti 094 sp. nov.</title>
        <authorList>
            <person name="Zgheib R."/>
            <person name="Hammoud A."/>
        </authorList>
    </citation>
    <scope>NUCLEOTIDE SEQUENCE [LARGE SCALE GENOMIC DNA]</scope>
    <source>
        <strain evidence="14 15">094</strain>
    </source>
</reference>
<evidence type="ECO:0000256" key="3">
    <source>
        <dbReference type="ARBA" id="ARBA00005848"/>
    </source>
</evidence>
<evidence type="ECO:0000256" key="2">
    <source>
        <dbReference type="ARBA" id="ARBA00004442"/>
    </source>
</evidence>
<dbReference type="Pfam" id="PF03895">
    <property type="entry name" value="YadA_anchor"/>
    <property type="match status" value="1"/>
</dbReference>
<accession>A0ABS7I3W2</accession>
<keyword evidence="15" id="KW-1185">Reference proteome</keyword>
<comment type="caution">
    <text evidence="14">The sequence shown here is derived from an EMBL/GenBank/DDBJ whole genome shotgun (WGS) entry which is preliminary data.</text>
</comment>
<feature type="domain" description="Trimeric autotransporter adhesin YadA-like stalk" evidence="13">
    <location>
        <begin position="1143"/>
        <end position="1187"/>
    </location>
</feature>
<proteinExistence type="inferred from homology"/>
<feature type="domain" description="Trimeric autotransporter adhesin YadA-like stalk" evidence="13">
    <location>
        <begin position="1235"/>
        <end position="1257"/>
    </location>
</feature>
<keyword evidence="10" id="KW-0998">Cell outer membrane</keyword>
<feature type="domain" description="Trimeric autotransporter adhesin YadA-like C-terminal membrane anchor" evidence="12">
    <location>
        <begin position="1325"/>
        <end position="1379"/>
    </location>
</feature>
<evidence type="ECO:0000256" key="5">
    <source>
        <dbReference type="ARBA" id="ARBA00022452"/>
    </source>
</evidence>
<evidence type="ECO:0000256" key="6">
    <source>
        <dbReference type="ARBA" id="ARBA00022692"/>
    </source>
</evidence>
<dbReference type="EMBL" id="JAIFRO010000002">
    <property type="protein sequence ID" value="MBX4335404.1"/>
    <property type="molecule type" value="Genomic_DNA"/>
</dbReference>
<keyword evidence="9" id="KW-0472">Membrane</keyword>
<feature type="domain" description="Trimeric autotransporter adhesin YadA-like stalk" evidence="13">
    <location>
        <begin position="578"/>
        <end position="620"/>
    </location>
</feature>
<evidence type="ECO:0000259" key="13">
    <source>
        <dbReference type="Pfam" id="PF05662"/>
    </source>
</evidence>
<dbReference type="InterPro" id="IPR011049">
    <property type="entry name" value="Serralysin-like_metalloprot_C"/>
</dbReference>
<evidence type="ECO:0000256" key="1">
    <source>
        <dbReference type="ARBA" id="ARBA00004241"/>
    </source>
</evidence>
<evidence type="ECO:0000256" key="10">
    <source>
        <dbReference type="ARBA" id="ARBA00023237"/>
    </source>
</evidence>
<comment type="similarity">
    <text evidence="3">Belongs to the autotransporter-2 (AT-2) (TC 1.B.40) family.</text>
</comment>
<evidence type="ECO:0000313" key="14">
    <source>
        <dbReference type="EMBL" id="MBX4335404.1"/>
    </source>
</evidence>
<dbReference type="InterPro" id="IPR008635">
    <property type="entry name" value="Coiled_stalk_dom"/>
</dbReference>
<dbReference type="Proteomes" id="UP000746918">
    <property type="component" value="Unassembled WGS sequence"/>
</dbReference>
<sequence>MKKLYTTFAGSDLKLSRFPFIKILSLTSIAALLSSVSPVFSKSLDSNYKGSIDVSHDNYITALNSVQVSTVDGLNDHGKFLTRTLVDVSDDNVSLATDASALGEKSIAIGYRATSKNANTISIGTDTSTSSDKSIALGMLAQAMVDSGVAIGAYSLANVAGAIVGYSPFIKGNSNNLNSVWKSTLGAVSVGDNSTNQSRQIIGLAAGTKDSDAVNVAQLKSLQDYVDKGWKLYINGDNAEAVAIDSIVDFSAGGANLEITKETDKKSNKIKFDLAKNITLESVKAGENIFNATGLIINNGPQVTADGMNAGSKKITNVATGTDETDAVNFAQLQKVEQEIEKHLASGGLVKQDPESKDITIGGGTDGGKVNIANKDDEDRRLSGVKAGEKANEAVNKGQLDQGLKELTNSLQSDGSAVVHYDKTKDGSVDYTNVTLGKNKDSDSVGLHNVADGKVSKDSHDAINGGQLEGLSQDITKALGGDAKFADGKFSEPTYTLSDIDKDGKVGTMSYHDAGSALAGLDKNINNVNNNLTNKFDKLSQNVGQATQQLKDDALLWSSSENAFVADHGAEGKKLSGKITHLLNGEITQVSTDAINGSQLYSLNQTLASYLGGGAKFENNTWTAPHFTVKGFDSEGNATEESYDNVAGAFEGFNSSLTNIHDEMSNALNTVEGNNLVKQDPESKNITIGGEREGDEVNIANKDHEDRRLSGIKAGEKANEAVNKGQLDQGLKELTNSLQSDGSAVVHYDQSEDGSIDYTSVTLGKAKGSASVGLHNVADGQISAGSHDAINGGQLEVLSQDIAKALGGDAKFADGKFSEPTYTLSDIDKDGEVGSTSYHDAGSALAGLDKNINNVNNNLTNKFDELSQNVGQATQQLKDDALLWSSNEKAFVADHGAEGEKTASKITHLLNGEITQASTDAINGSQLYSLNQTLASYFGGSVKYENGEWTAPNFTITSLNDDGTSEEKSYDSVAKAFAAMNTSFTKLHTEMSGGVEQNALLWNDKEEAFLALHGQGDEKSNSKIKYLLDGDISKGSTEAITGNQLYDLKNQFASYFGGGAGYDDEGNWKAPSFTLKTFTDNEGESVEKTYHDVAGAFEGVNQSMSNINNRIKKVEDASSNGLNWDNNEGAYNAARGDNKSPSKIINLEDGKIEEGSQEAVNGGQLWKTEQKVKEVKDRVDHVEKQVNDMDTKLEDLKNTVTDGVVSYDKGEDGKKSNKITLVGGDESAPVVIDKVADGKIEKDSQEAVNGGQLYSYTKEQMDIVLDNAKTYTDEKITNITKSVVDEANAYTDMKFSSLSYAVENVRKEARQAAAIGLAVSNLRYSDIPGKLTAAFGAGLWRSQSAFAFGTGYTSENGNINSNLSITSSGGHWGIGGGFSLILN</sequence>
<evidence type="ECO:0000256" key="9">
    <source>
        <dbReference type="ARBA" id="ARBA00023136"/>
    </source>
</evidence>
<feature type="domain" description="Trimeric autotransporter adhesin YadA-like stalk" evidence="13">
    <location>
        <begin position="448"/>
        <end position="485"/>
    </location>
</feature>
<keyword evidence="8" id="KW-0653">Protein transport</keyword>
<feature type="coiled-coil region" evidence="11">
    <location>
        <begin position="1165"/>
        <end position="1199"/>
    </location>
</feature>
<dbReference type="Gene3D" id="4.10.80.270">
    <property type="match status" value="2"/>
</dbReference>
<evidence type="ECO:0000256" key="8">
    <source>
        <dbReference type="ARBA" id="ARBA00022927"/>
    </source>
</evidence>
<organism evidence="14 15">
    <name type="scientific">Bartonella raoultii</name>
    <dbReference type="NCBI Taxonomy" id="1457020"/>
    <lineage>
        <taxon>Bacteria</taxon>
        <taxon>Pseudomonadati</taxon>
        <taxon>Pseudomonadota</taxon>
        <taxon>Alphaproteobacteria</taxon>
        <taxon>Hyphomicrobiales</taxon>
        <taxon>Bartonellaceae</taxon>
        <taxon>Bartonella</taxon>
    </lineage>
</organism>
<feature type="domain" description="Trimeric autotransporter adhesin YadA-like stalk" evidence="13">
    <location>
        <begin position="1029"/>
        <end position="1061"/>
    </location>
</feature>
<gene>
    <name evidence="14" type="ORF">K3248_02130</name>
</gene>
<keyword evidence="6" id="KW-0812">Transmembrane</keyword>
<dbReference type="RefSeq" id="WP_220716714.1">
    <property type="nucleotide sequence ID" value="NZ_JAIFRO010000002.1"/>
</dbReference>
<keyword evidence="7" id="KW-0732">Signal</keyword>
<evidence type="ECO:0000256" key="7">
    <source>
        <dbReference type="ARBA" id="ARBA00022729"/>
    </source>
</evidence>
<dbReference type="NCBIfam" id="NF033870">
    <property type="entry name" value="VOMP_auto_Cterm"/>
    <property type="match status" value="1"/>
</dbReference>